<dbReference type="EMBL" id="JBHTKY010000044">
    <property type="protein sequence ID" value="MFD1167435.1"/>
    <property type="molecule type" value="Genomic_DNA"/>
</dbReference>
<keyword evidence="2" id="KW-1185">Reference proteome</keyword>
<sequence length="169" mass="19240">MSVDFTIHFQANLQIIGINPFVLIPPHQLAVIFNQIKKNKGVIKVLICVNGGEIFPQTLLKYKGDWRLYINTKILPNSPSRIGELLDIKLNLDFEDREIKMPIDLKGGLEKNPQAKEIFDNISPSLQKEIKRYISNLKTPQSIERNVKKAIEFLLGNGSFIGRKSISKK</sequence>
<name>A0ABW3RQC9_9SPHI</name>
<dbReference type="RefSeq" id="WP_380898774.1">
    <property type="nucleotide sequence ID" value="NZ_JBHTKY010000044.1"/>
</dbReference>
<proteinExistence type="predicted"/>
<dbReference type="Proteomes" id="UP001597205">
    <property type="component" value="Unassembled WGS sequence"/>
</dbReference>
<dbReference type="Pfam" id="PF13376">
    <property type="entry name" value="OmdA"/>
    <property type="match status" value="1"/>
</dbReference>
<organism evidence="1 2">
    <name type="scientific">Sphingobacterium daejeonense</name>
    <dbReference type="NCBI Taxonomy" id="371142"/>
    <lineage>
        <taxon>Bacteria</taxon>
        <taxon>Pseudomonadati</taxon>
        <taxon>Bacteroidota</taxon>
        <taxon>Sphingobacteriia</taxon>
        <taxon>Sphingobacteriales</taxon>
        <taxon>Sphingobacteriaceae</taxon>
        <taxon>Sphingobacterium</taxon>
    </lineage>
</organism>
<accession>A0ABW3RQC9</accession>
<comment type="caution">
    <text evidence="1">The sequence shown here is derived from an EMBL/GenBank/DDBJ whole genome shotgun (WGS) entry which is preliminary data.</text>
</comment>
<gene>
    <name evidence="1" type="ORF">ACFQ2C_17690</name>
</gene>
<reference evidence="2" key="1">
    <citation type="journal article" date="2019" name="Int. J. Syst. Evol. Microbiol.">
        <title>The Global Catalogue of Microorganisms (GCM) 10K type strain sequencing project: providing services to taxonomists for standard genome sequencing and annotation.</title>
        <authorList>
            <consortium name="The Broad Institute Genomics Platform"/>
            <consortium name="The Broad Institute Genome Sequencing Center for Infectious Disease"/>
            <person name="Wu L."/>
            <person name="Ma J."/>
        </authorList>
    </citation>
    <scope>NUCLEOTIDE SEQUENCE [LARGE SCALE GENOMIC DNA]</scope>
    <source>
        <strain evidence="2">CCUG 52468</strain>
    </source>
</reference>
<protein>
    <submittedName>
        <fullName evidence="1">YdeI/OmpD-associated family protein</fullName>
    </submittedName>
</protein>
<evidence type="ECO:0000313" key="1">
    <source>
        <dbReference type="EMBL" id="MFD1167435.1"/>
    </source>
</evidence>
<evidence type="ECO:0000313" key="2">
    <source>
        <dbReference type="Proteomes" id="UP001597205"/>
    </source>
</evidence>